<keyword evidence="3" id="KW-1185">Reference proteome</keyword>
<name>A0ABU7ADP8_9TELE</name>
<evidence type="ECO:0000313" key="3">
    <source>
        <dbReference type="Proteomes" id="UP001345963"/>
    </source>
</evidence>
<keyword evidence="1" id="KW-0732">Signal</keyword>
<evidence type="ECO:0000256" key="1">
    <source>
        <dbReference type="SAM" id="SignalP"/>
    </source>
</evidence>
<gene>
    <name evidence="2" type="ORF">ATANTOWER_003082</name>
</gene>
<feature type="chain" id="PRO_5045569906" evidence="1">
    <location>
        <begin position="18"/>
        <end position="102"/>
    </location>
</feature>
<feature type="signal peptide" evidence="1">
    <location>
        <begin position="1"/>
        <end position="17"/>
    </location>
</feature>
<protein>
    <submittedName>
        <fullName evidence="2">Uncharacterized protein</fullName>
    </submittedName>
</protein>
<evidence type="ECO:0000313" key="2">
    <source>
        <dbReference type="EMBL" id="MED6236000.1"/>
    </source>
</evidence>
<proteinExistence type="predicted"/>
<dbReference type="EMBL" id="JAHUTI010011156">
    <property type="protein sequence ID" value="MED6236000.1"/>
    <property type="molecule type" value="Genomic_DNA"/>
</dbReference>
<accession>A0ABU7ADP8</accession>
<sequence>MFLFCVKLLCSSLVSFTCDLIKMVVLKGDTLNRRLQAQHICHPAFKGQEDMIRFLLGIKYKEVDNLLSLFPDECRPIYRRLCFKHSKHFILETFWTGSGFKF</sequence>
<organism evidence="2 3">
    <name type="scientific">Ataeniobius toweri</name>
    <dbReference type="NCBI Taxonomy" id="208326"/>
    <lineage>
        <taxon>Eukaryota</taxon>
        <taxon>Metazoa</taxon>
        <taxon>Chordata</taxon>
        <taxon>Craniata</taxon>
        <taxon>Vertebrata</taxon>
        <taxon>Euteleostomi</taxon>
        <taxon>Actinopterygii</taxon>
        <taxon>Neopterygii</taxon>
        <taxon>Teleostei</taxon>
        <taxon>Neoteleostei</taxon>
        <taxon>Acanthomorphata</taxon>
        <taxon>Ovalentaria</taxon>
        <taxon>Atherinomorphae</taxon>
        <taxon>Cyprinodontiformes</taxon>
        <taxon>Goodeidae</taxon>
        <taxon>Ataeniobius</taxon>
    </lineage>
</organism>
<dbReference type="Proteomes" id="UP001345963">
    <property type="component" value="Unassembled WGS sequence"/>
</dbReference>
<reference evidence="2 3" key="1">
    <citation type="submission" date="2021-07" db="EMBL/GenBank/DDBJ databases">
        <authorList>
            <person name="Palmer J.M."/>
        </authorList>
    </citation>
    <scope>NUCLEOTIDE SEQUENCE [LARGE SCALE GENOMIC DNA]</scope>
    <source>
        <strain evidence="2 3">AT_MEX2019</strain>
        <tissue evidence="2">Muscle</tissue>
    </source>
</reference>
<comment type="caution">
    <text evidence="2">The sequence shown here is derived from an EMBL/GenBank/DDBJ whole genome shotgun (WGS) entry which is preliminary data.</text>
</comment>